<dbReference type="PANTHER" id="PTHR31159:SF1">
    <property type="entry name" value="COMM DOMAIN-CONTAINING PROTEIN 3"/>
    <property type="match status" value="1"/>
</dbReference>
<dbReference type="GO" id="GO:0006814">
    <property type="term" value="P:sodium ion transport"/>
    <property type="evidence" value="ECO:0007669"/>
    <property type="project" value="InterPro"/>
</dbReference>
<gene>
    <name evidence="4" type="ORF">AMK59_3074</name>
</gene>
<evidence type="ECO:0000313" key="4">
    <source>
        <dbReference type="EMBL" id="KRT82305.1"/>
    </source>
</evidence>
<evidence type="ECO:0000256" key="1">
    <source>
        <dbReference type="ARBA" id="ARBA00016548"/>
    </source>
</evidence>
<comment type="caution">
    <text evidence="4">The sequence shown here is derived from an EMBL/GenBank/DDBJ whole genome shotgun (WGS) entry which is preliminary data.</text>
</comment>
<evidence type="ECO:0000313" key="5">
    <source>
        <dbReference type="Proteomes" id="UP000051574"/>
    </source>
</evidence>
<name>A0A0T6B4V7_9SCAR</name>
<feature type="domain" description="COMM" evidence="3">
    <location>
        <begin position="123"/>
        <end position="196"/>
    </location>
</feature>
<comment type="similarity">
    <text evidence="2">Belongs to the COMM domain-containing protein 3 family.</text>
</comment>
<dbReference type="AlphaFoldDB" id="A0A0T6B4V7"/>
<evidence type="ECO:0000256" key="2">
    <source>
        <dbReference type="ARBA" id="ARBA00093469"/>
    </source>
</evidence>
<evidence type="ECO:0000259" key="3">
    <source>
        <dbReference type="PROSITE" id="PS51269"/>
    </source>
</evidence>
<reference evidence="4 5" key="1">
    <citation type="submission" date="2015-09" db="EMBL/GenBank/DDBJ databases">
        <title>Draft genome of the scarab beetle Oryctes borbonicus.</title>
        <authorList>
            <person name="Meyer J.M."/>
            <person name="Markov G.V."/>
            <person name="Baskaran P."/>
            <person name="Herrmann M."/>
            <person name="Sommer R.J."/>
            <person name="Roedelsperger C."/>
        </authorList>
    </citation>
    <scope>NUCLEOTIDE SEQUENCE [LARGE SCALE GENOMIC DNA]</scope>
    <source>
        <strain evidence="4">OB123</strain>
        <tissue evidence="4">Whole animal</tissue>
    </source>
</reference>
<organism evidence="4 5">
    <name type="scientific">Oryctes borbonicus</name>
    <dbReference type="NCBI Taxonomy" id="1629725"/>
    <lineage>
        <taxon>Eukaryota</taxon>
        <taxon>Metazoa</taxon>
        <taxon>Ecdysozoa</taxon>
        <taxon>Arthropoda</taxon>
        <taxon>Hexapoda</taxon>
        <taxon>Insecta</taxon>
        <taxon>Pterygota</taxon>
        <taxon>Neoptera</taxon>
        <taxon>Endopterygota</taxon>
        <taxon>Coleoptera</taxon>
        <taxon>Polyphaga</taxon>
        <taxon>Scarabaeiformia</taxon>
        <taxon>Scarabaeidae</taxon>
        <taxon>Dynastinae</taxon>
        <taxon>Oryctes</taxon>
    </lineage>
</organism>
<dbReference type="Proteomes" id="UP000051574">
    <property type="component" value="Unassembled WGS sequence"/>
</dbReference>
<protein>
    <recommendedName>
        <fullName evidence="1">COMM domain-containing protein 3</fullName>
    </recommendedName>
</protein>
<dbReference type="OrthoDB" id="1917519at2759"/>
<dbReference type="EMBL" id="LJIG01009825">
    <property type="protein sequence ID" value="KRT82305.1"/>
    <property type="molecule type" value="Genomic_DNA"/>
</dbReference>
<accession>A0A0T6B4V7</accession>
<keyword evidence="5" id="KW-1185">Reference proteome</keyword>
<dbReference type="PANTHER" id="PTHR31159">
    <property type="entry name" value="COMM DOMAIN-CONTAINING PROTEIN 3"/>
    <property type="match status" value="1"/>
</dbReference>
<sequence length="199" mass="22793">MNLCDDLKKSLNISNNSNVINDQIYKNLLECSFNELIRDQNVSNGVQSIQHSKPDIIKELHASFLKIIAQFAQNNLTRDNVQSILTTDCNFNVNRANFFCDLYEMNKTRLQIILGNIGTHLPHIIDVKWNIDHVVKTSGIDESEGPIFRICLLAESYNEEKQSNDIEKINFSCTSQELQDLVYRLKEAVRHCQKIAAGH</sequence>
<proteinExistence type="inferred from homology"/>
<dbReference type="PROSITE" id="PS51269">
    <property type="entry name" value="COMM"/>
    <property type="match status" value="1"/>
</dbReference>
<dbReference type="Pfam" id="PF07258">
    <property type="entry name" value="COMM_domain"/>
    <property type="match status" value="1"/>
</dbReference>
<dbReference type="InterPro" id="IPR017920">
    <property type="entry name" value="COMM"/>
</dbReference>
<dbReference type="InterPro" id="IPR037355">
    <property type="entry name" value="COMMD3"/>
</dbReference>